<evidence type="ECO:0000256" key="7">
    <source>
        <dbReference type="ARBA" id="ARBA00023136"/>
    </source>
</evidence>
<dbReference type="GO" id="GO:0004577">
    <property type="term" value="F:N-acetylglucosaminyldiphosphodolichol N-acetylglucosaminyltransferase activity"/>
    <property type="evidence" value="ECO:0007669"/>
    <property type="project" value="TreeGrafter"/>
</dbReference>
<protein>
    <recommendedName>
        <fullName evidence="3">UDP-N-acetylglucosamine transferase subunit ALG14</fullName>
    </recommendedName>
</protein>
<name>A0A443SWZ5_9ACAR</name>
<dbReference type="VEuPathDB" id="VectorBase:LDEU000014"/>
<dbReference type="Proteomes" id="UP000288716">
    <property type="component" value="Unassembled WGS sequence"/>
</dbReference>
<dbReference type="GO" id="GO:0043541">
    <property type="term" value="C:UDP-N-acetylglucosamine transferase complex"/>
    <property type="evidence" value="ECO:0007669"/>
    <property type="project" value="TreeGrafter"/>
</dbReference>
<evidence type="ECO:0000313" key="9">
    <source>
        <dbReference type="EMBL" id="RWS32030.1"/>
    </source>
</evidence>
<organism evidence="9 10">
    <name type="scientific">Leptotrombidium deliense</name>
    <dbReference type="NCBI Taxonomy" id="299467"/>
    <lineage>
        <taxon>Eukaryota</taxon>
        <taxon>Metazoa</taxon>
        <taxon>Ecdysozoa</taxon>
        <taxon>Arthropoda</taxon>
        <taxon>Chelicerata</taxon>
        <taxon>Arachnida</taxon>
        <taxon>Acari</taxon>
        <taxon>Acariformes</taxon>
        <taxon>Trombidiformes</taxon>
        <taxon>Prostigmata</taxon>
        <taxon>Anystina</taxon>
        <taxon>Parasitengona</taxon>
        <taxon>Trombiculoidea</taxon>
        <taxon>Trombiculidae</taxon>
        <taxon>Leptotrombidium</taxon>
    </lineage>
</organism>
<dbReference type="EMBL" id="NCKV01000002">
    <property type="protein sequence ID" value="RWS32030.1"/>
    <property type="molecule type" value="Genomic_DNA"/>
</dbReference>
<keyword evidence="10" id="KW-1185">Reference proteome</keyword>
<dbReference type="SUPFAM" id="SSF53756">
    <property type="entry name" value="UDP-Glycosyltransferase/glycogen phosphorylase"/>
    <property type="match status" value="1"/>
</dbReference>
<evidence type="ECO:0000256" key="4">
    <source>
        <dbReference type="ARBA" id="ARBA00022692"/>
    </source>
</evidence>
<dbReference type="OrthoDB" id="17098at2759"/>
<evidence type="ECO:0000256" key="1">
    <source>
        <dbReference type="ARBA" id="ARBA00004389"/>
    </source>
</evidence>
<dbReference type="GO" id="GO:0006488">
    <property type="term" value="P:dolichol-linked oligosaccharide biosynthetic process"/>
    <property type="evidence" value="ECO:0007669"/>
    <property type="project" value="InterPro"/>
</dbReference>
<feature type="transmembrane region" description="Helical" evidence="8">
    <location>
        <begin position="6"/>
        <end position="21"/>
    </location>
</feature>
<evidence type="ECO:0000256" key="6">
    <source>
        <dbReference type="ARBA" id="ARBA00022989"/>
    </source>
</evidence>
<keyword evidence="6 8" id="KW-1133">Transmembrane helix</keyword>
<feature type="transmembrane region" description="Helical" evidence="8">
    <location>
        <begin position="101"/>
        <end position="118"/>
    </location>
</feature>
<gene>
    <name evidence="9" type="ORF">B4U80_01490</name>
</gene>
<sequence length="198" mass="22920">MEAFHVALIFWFAFSVLFFYWKKRKERLTYPLKTMVVLGSGGHTSEMLQLVKHIDLNAKYKPVVVVIAKEDKLSYRKLLNSDIKDKKVLYVSRSRKVGQSYLTSVFTTLVAFFEALYICLRERPKLLLCNGPGTCIPYCVALRLTSFTARQVFIESFCRTKTLSLSGRIAYFICDHVLVQWPFLAKKYSKCVYKGLLV</sequence>
<comment type="similarity">
    <text evidence="2">Belongs to the ALG14 family.</text>
</comment>
<evidence type="ECO:0000256" key="5">
    <source>
        <dbReference type="ARBA" id="ARBA00022824"/>
    </source>
</evidence>
<comment type="caution">
    <text evidence="9">The sequence shown here is derived from an EMBL/GenBank/DDBJ whole genome shotgun (WGS) entry which is preliminary data.</text>
</comment>
<keyword evidence="7 8" id="KW-0472">Membrane</keyword>
<proteinExistence type="inferred from homology"/>
<evidence type="ECO:0000256" key="3">
    <source>
        <dbReference type="ARBA" id="ARBA00017467"/>
    </source>
</evidence>
<dbReference type="PANTHER" id="PTHR12154:SF4">
    <property type="entry name" value="UDP-N-ACETYLGLUCOSAMINE TRANSFERASE SUBUNIT ALG14 HOMOLOG"/>
    <property type="match status" value="1"/>
</dbReference>
<dbReference type="InterPro" id="IPR013969">
    <property type="entry name" value="Oligosacch_biosynth_Alg14"/>
</dbReference>
<evidence type="ECO:0000256" key="2">
    <source>
        <dbReference type="ARBA" id="ARBA00009731"/>
    </source>
</evidence>
<dbReference type="Gene3D" id="3.40.50.2000">
    <property type="entry name" value="Glycogen Phosphorylase B"/>
    <property type="match status" value="1"/>
</dbReference>
<dbReference type="Pfam" id="PF08660">
    <property type="entry name" value="Alg14"/>
    <property type="match status" value="1"/>
</dbReference>
<keyword evidence="4 8" id="KW-0812">Transmembrane</keyword>
<evidence type="ECO:0000256" key="8">
    <source>
        <dbReference type="SAM" id="Phobius"/>
    </source>
</evidence>
<keyword evidence="5" id="KW-0256">Endoplasmic reticulum</keyword>
<dbReference type="STRING" id="299467.A0A443SWZ5"/>
<accession>A0A443SWZ5</accession>
<comment type="subcellular location">
    <subcellularLocation>
        <location evidence="1">Endoplasmic reticulum membrane</location>
        <topology evidence="1">Single-pass membrane protein</topology>
    </subcellularLocation>
</comment>
<evidence type="ECO:0000313" key="10">
    <source>
        <dbReference type="Proteomes" id="UP000288716"/>
    </source>
</evidence>
<reference evidence="9 10" key="1">
    <citation type="journal article" date="2018" name="Gigascience">
        <title>Genomes of trombidid mites reveal novel predicted allergens and laterally-transferred genes associated with secondary metabolism.</title>
        <authorList>
            <person name="Dong X."/>
            <person name="Chaisiri K."/>
            <person name="Xia D."/>
            <person name="Armstrong S.D."/>
            <person name="Fang Y."/>
            <person name="Donnelly M.J."/>
            <person name="Kadowaki T."/>
            <person name="McGarry J.W."/>
            <person name="Darby A.C."/>
            <person name="Makepeace B.L."/>
        </authorList>
    </citation>
    <scope>NUCLEOTIDE SEQUENCE [LARGE SCALE GENOMIC DNA]</scope>
    <source>
        <strain evidence="9">UoL-UT</strain>
    </source>
</reference>
<dbReference type="NCBIfam" id="NF041549">
    <property type="entry name" value="PssD"/>
    <property type="match status" value="1"/>
</dbReference>
<dbReference type="PANTHER" id="PTHR12154">
    <property type="entry name" value="GLYCOSYL TRANSFERASE-RELATED"/>
    <property type="match status" value="1"/>
</dbReference>
<dbReference type="AlphaFoldDB" id="A0A443SWZ5"/>
<keyword evidence="9" id="KW-0808">Transferase</keyword>